<name>A0A426SPJ5_9MICO</name>
<evidence type="ECO:0000313" key="2">
    <source>
        <dbReference type="Proteomes" id="UP000274327"/>
    </source>
</evidence>
<dbReference type="AlphaFoldDB" id="A0A426SPJ5"/>
<comment type="caution">
    <text evidence="1">The sequence shown here is derived from an EMBL/GenBank/DDBJ whole genome shotgun (WGS) entry which is preliminary data.</text>
</comment>
<gene>
    <name evidence="1" type="ORF">DS079_01985</name>
</gene>
<protein>
    <submittedName>
        <fullName evidence="1">Uncharacterized protein</fullName>
    </submittedName>
</protein>
<accession>A0A426SPJ5</accession>
<organism evidence="1 2">
    <name type="scientific">Brachybacterium paraconglomeratum</name>
    <dbReference type="NCBI Taxonomy" id="173362"/>
    <lineage>
        <taxon>Bacteria</taxon>
        <taxon>Bacillati</taxon>
        <taxon>Actinomycetota</taxon>
        <taxon>Actinomycetes</taxon>
        <taxon>Micrococcales</taxon>
        <taxon>Dermabacteraceae</taxon>
        <taxon>Brachybacterium</taxon>
    </lineage>
</organism>
<keyword evidence="2" id="KW-1185">Reference proteome</keyword>
<dbReference type="EMBL" id="QOCI01000001">
    <property type="protein sequence ID" value="RRR20202.1"/>
    <property type="molecule type" value="Genomic_DNA"/>
</dbReference>
<sequence>MLLAAGTLAVGPLTGCGGSGRVRRVTTAVLEVEGVAGCEIESGMNGTFRRLLHGRIDLAAEERRDAFTIYDDAMRAVVTTLHEGDETEGNISVGGIMGFLAGVEEFTARGLEPDMAVEDYRLEQVGASALYARYGLT</sequence>
<proteinExistence type="predicted"/>
<evidence type="ECO:0000313" key="1">
    <source>
        <dbReference type="EMBL" id="RRR20202.1"/>
    </source>
</evidence>
<reference evidence="1 2" key="1">
    <citation type="submission" date="2018-07" db="EMBL/GenBank/DDBJ databases">
        <title>Brachybacteriurn paraconglorneratum KCTC 9916.</title>
        <authorList>
            <person name="Li Y."/>
        </authorList>
    </citation>
    <scope>NUCLEOTIDE SEQUENCE [LARGE SCALE GENOMIC DNA]</scope>
    <source>
        <strain evidence="1 2">KCTC 9916</strain>
    </source>
</reference>
<dbReference type="Proteomes" id="UP000274327">
    <property type="component" value="Unassembled WGS sequence"/>
</dbReference>